<dbReference type="EMBL" id="CM001466">
    <property type="protein sequence ID" value="EHY87519.1"/>
    <property type="molecule type" value="Genomic_DNA"/>
</dbReference>
<dbReference type="HOGENOM" id="CLU_3337479_0_0_11"/>
<gene>
    <name evidence="1" type="ORF">SacazDRAFT_00567</name>
</gene>
<dbReference type="AlphaFoldDB" id="H8G9W3"/>
<sequence length="37" mass="4097">PSQRVATAARWLGRISTARRGVHVRDALVRVASRVAR</sequence>
<name>H8G9W3_9PSEU</name>
<feature type="non-terminal residue" evidence="1">
    <location>
        <position position="1"/>
    </location>
</feature>
<organism evidence="1 2">
    <name type="scientific">Saccharomonospora azurea NA-128</name>
    <dbReference type="NCBI Taxonomy" id="882081"/>
    <lineage>
        <taxon>Bacteria</taxon>
        <taxon>Bacillati</taxon>
        <taxon>Actinomycetota</taxon>
        <taxon>Actinomycetes</taxon>
        <taxon>Pseudonocardiales</taxon>
        <taxon>Pseudonocardiaceae</taxon>
        <taxon>Saccharomonospora</taxon>
    </lineage>
</organism>
<reference evidence="1 2" key="1">
    <citation type="journal article" date="2012" name="Stand. Genomic Sci.">
        <title>Genome sequence of the soil bacterium Saccharomonospora azurea type strain (NA-128(T)).</title>
        <authorList>
            <person name="Klenk H.P."/>
            <person name="Held B."/>
            <person name="Lucas S."/>
            <person name="Lapidus A."/>
            <person name="Copeland A."/>
            <person name="Hammon N."/>
            <person name="Pitluck S."/>
            <person name="Goodwin L.A."/>
            <person name="Han C."/>
            <person name="Tapia R."/>
            <person name="Brambilla E.M."/>
            <person name="Potter G."/>
            <person name="Land M."/>
            <person name="Ivanova N."/>
            <person name="Rohde M."/>
            <person name="Goker M."/>
            <person name="Detter J.C."/>
            <person name="Kyrpides N.C."/>
            <person name="Woyke T."/>
        </authorList>
    </citation>
    <scope>NUCLEOTIDE SEQUENCE [LARGE SCALE GENOMIC DNA]</scope>
    <source>
        <strain evidence="1 2">NA-128</strain>
    </source>
</reference>
<evidence type="ECO:0000313" key="1">
    <source>
        <dbReference type="EMBL" id="EHY87519.1"/>
    </source>
</evidence>
<dbReference type="Proteomes" id="UP000004705">
    <property type="component" value="Chromosome"/>
</dbReference>
<keyword evidence="2" id="KW-1185">Reference proteome</keyword>
<accession>H8G9W3</accession>
<proteinExistence type="predicted"/>
<evidence type="ECO:0000313" key="2">
    <source>
        <dbReference type="Proteomes" id="UP000004705"/>
    </source>
</evidence>
<protein>
    <submittedName>
        <fullName evidence="1">Uncharacterized protein</fullName>
    </submittedName>
</protein>